<comment type="caution">
    <text evidence="2">The sequence shown here is derived from an EMBL/GenBank/DDBJ whole genome shotgun (WGS) entry which is preliminary data.</text>
</comment>
<gene>
    <name evidence="2" type="ORF">TSACC_21414</name>
</gene>
<proteinExistence type="predicted"/>
<dbReference type="Pfam" id="PF05235">
    <property type="entry name" value="CHAD"/>
    <property type="match status" value="1"/>
</dbReference>
<sequence>MSFELRIDESLGAALRRCLVEQTERLAADVEGDERGEAIHKARKRCKRLRAVFRLLRPIHPDLARGGNALFREIGRGLSAFRDVDATRAAFRRLVADAGEHGGVLGQLEGILHKEDPALTPELLTERIASSARQAREAAQQYQKLDLGKNSFSLFGDGLLITYKKARAAMRSAYDDPHPETFHEWRKRVKDLTNQIQFLAPLWPEIFGGLRKELDALGDILGDDHDLSVVRSIVLTDGEAYGSEVIELFTDEVDRQLGGFRRQARALGARLFAERSENFIRRVHAYWEALEEGRK</sequence>
<dbReference type="Gene3D" id="1.40.20.10">
    <property type="entry name" value="CHAD domain"/>
    <property type="match status" value="1"/>
</dbReference>
<evidence type="ECO:0000259" key="1">
    <source>
        <dbReference type="PROSITE" id="PS51708"/>
    </source>
</evidence>
<dbReference type="InterPro" id="IPR038186">
    <property type="entry name" value="CHAD_dom_sf"/>
</dbReference>
<dbReference type="Proteomes" id="UP000076023">
    <property type="component" value="Unassembled WGS sequence"/>
</dbReference>
<accession>A0A146G5B9</accession>
<dbReference type="PANTHER" id="PTHR39339:SF1">
    <property type="entry name" value="CHAD DOMAIN-CONTAINING PROTEIN"/>
    <property type="match status" value="1"/>
</dbReference>
<dbReference type="PANTHER" id="PTHR39339">
    <property type="entry name" value="SLR1444 PROTEIN"/>
    <property type="match status" value="1"/>
</dbReference>
<dbReference type="InParanoid" id="A0A146G5B9"/>
<keyword evidence="3" id="KW-1185">Reference proteome</keyword>
<feature type="domain" description="CHAD" evidence="1">
    <location>
        <begin position="8"/>
        <end position="292"/>
    </location>
</feature>
<reference evidence="3" key="1">
    <citation type="journal article" date="2017" name="Genome Announc.">
        <title>Draft Genome Sequence of Terrimicrobium sacchariphilum NM-5T, a Facultative Anaerobic Soil Bacterium of the Class Spartobacteria.</title>
        <authorList>
            <person name="Qiu Y.L."/>
            <person name="Tourlousse D.M."/>
            <person name="Matsuura N."/>
            <person name="Ohashi A."/>
            <person name="Sekiguchi Y."/>
        </authorList>
    </citation>
    <scope>NUCLEOTIDE SEQUENCE [LARGE SCALE GENOMIC DNA]</scope>
    <source>
        <strain evidence="3">NM-5</strain>
    </source>
</reference>
<protein>
    <submittedName>
        <fullName evidence="2">CHAD domain-containing protein</fullName>
    </submittedName>
</protein>
<evidence type="ECO:0000313" key="3">
    <source>
        <dbReference type="Proteomes" id="UP000076023"/>
    </source>
</evidence>
<dbReference type="AlphaFoldDB" id="A0A146G5B9"/>
<dbReference type="STRING" id="690879.TSACC_21414"/>
<dbReference type="PROSITE" id="PS51708">
    <property type="entry name" value="CHAD"/>
    <property type="match status" value="1"/>
</dbReference>
<dbReference type="OrthoDB" id="9810907at2"/>
<name>A0A146G5B9_TERSA</name>
<evidence type="ECO:0000313" key="2">
    <source>
        <dbReference type="EMBL" id="GAT33009.1"/>
    </source>
</evidence>
<dbReference type="RefSeq" id="WP_075078793.1">
    <property type="nucleotide sequence ID" value="NZ_BDCO01000002.1"/>
</dbReference>
<dbReference type="SMART" id="SM00880">
    <property type="entry name" value="CHAD"/>
    <property type="match status" value="1"/>
</dbReference>
<organism evidence="2 3">
    <name type="scientific">Terrimicrobium sacchariphilum</name>
    <dbReference type="NCBI Taxonomy" id="690879"/>
    <lineage>
        <taxon>Bacteria</taxon>
        <taxon>Pseudomonadati</taxon>
        <taxon>Verrucomicrobiota</taxon>
        <taxon>Terrimicrobiia</taxon>
        <taxon>Terrimicrobiales</taxon>
        <taxon>Terrimicrobiaceae</taxon>
        <taxon>Terrimicrobium</taxon>
    </lineage>
</organism>
<dbReference type="EMBL" id="BDCO01000002">
    <property type="protein sequence ID" value="GAT33009.1"/>
    <property type="molecule type" value="Genomic_DNA"/>
</dbReference>
<dbReference type="InterPro" id="IPR007899">
    <property type="entry name" value="CHAD_dom"/>
</dbReference>